<dbReference type="RefSeq" id="WP_009331226.1">
    <property type="nucleotide sequence ID" value="NZ_CP015506.1"/>
</dbReference>
<proteinExistence type="predicted"/>
<feature type="region of interest" description="Disordered" evidence="1">
    <location>
        <begin position="22"/>
        <end position="87"/>
    </location>
</feature>
<feature type="compositionally biased region" description="Basic and acidic residues" evidence="1">
    <location>
        <begin position="22"/>
        <end position="45"/>
    </location>
</feature>
<evidence type="ECO:0000256" key="1">
    <source>
        <dbReference type="SAM" id="MobiDB-lite"/>
    </source>
</evidence>
<name>A0A160M8P3_9BACI</name>
<dbReference type="AlphaFoldDB" id="A0A160M8P3"/>
<evidence type="ECO:0000313" key="3">
    <source>
        <dbReference type="Proteomes" id="UP000077856"/>
    </source>
</evidence>
<dbReference type="EMBL" id="CP015506">
    <property type="protein sequence ID" value="AND38962.1"/>
    <property type="molecule type" value="Genomic_DNA"/>
</dbReference>
<gene>
    <name evidence="2" type="ORF">A361_07480</name>
</gene>
<organism evidence="2 3">
    <name type="scientific">Cytobacillus oceanisediminis 2691</name>
    <dbReference type="NCBI Taxonomy" id="1196031"/>
    <lineage>
        <taxon>Bacteria</taxon>
        <taxon>Bacillati</taxon>
        <taxon>Bacillota</taxon>
        <taxon>Bacilli</taxon>
        <taxon>Bacillales</taxon>
        <taxon>Bacillaceae</taxon>
        <taxon>Cytobacillus</taxon>
    </lineage>
</organism>
<dbReference type="Proteomes" id="UP000077856">
    <property type="component" value="Chromosome"/>
</dbReference>
<protein>
    <submittedName>
        <fullName evidence="2">Uncharacterized protein</fullName>
    </submittedName>
</protein>
<dbReference type="eggNOG" id="ENOG5030P3D">
    <property type="taxonomic scope" value="Bacteria"/>
</dbReference>
<evidence type="ECO:0000313" key="2">
    <source>
        <dbReference type="EMBL" id="AND38962.1"/>
    </source>
</evidence>
<dbReference type="KEGG" id="bon:A361_07480"/>
<accession>A0A160M8P3</accession>
<reference evidence="2 3" key="1">
    <citation type="submission" date="2016-04" db="EMBL/GenBank/DDBJ databases">
        <title>Complete genome sequence of Bacillus oceanisediminis strain 2691.</title>
        <authorList>
            <person name="Jeong H."/>
            <person name="Kim H.J."/>
            <person name="Lee D.-W."/>
        </authorList>
    </citation>
    <scope>NUCLEOTIDE SEQUENCE [LARGE SCALE GENOMIC DNA]</scope>
    <source>
        <strain evidence="2 3">2691</strain>
    </source>
</reference>
<sequence length="127" mass="14659">MFDKDDKVKKNTEDPLSHFLFGDRVRRHESDEVEKEFEKSEEAQGKGDWLFGDRSSNAHEADEWLLGGRSRKSDEKEDPPNENGKNILNNINFEELMGNIDTLMTSAHQLKPLLKKAGPLLEMFLKK</sequence>
<dbReference type="STRING" id="1196031.A361_07480"/>